<evidence type="ECO:0000256" key="6">
    <source>
        <dbReference type="SAM" id="Phobius"/>
    </source>
</evidence>
<dbReference type="RefSeq" id="WP_037592833.1">
    <property type="nucleotide sequence ID" value="NZ_BAABQD010000005.1"/>
</dbReference>
<evidence type="ECO:0000256" key="4">
    <source>
        <dbReference type="ARBA" id="ARBA00022989"/>
    </source>
</evidence>
<evidence type="ECO:0000256" key="2">
    <source>
        <dbReference type="ARBA" id="ARBA00022475"/>
    </source>
</evidence>
<dbReference type="Pfam" id="PF07690">
    <property type="entry name" value="MFS_1"/>
    <property type="match status" value="1"/>
</dbReference>
<evidence type="ECO:0000256" key="3">
    <source>
        <dbReference type="ARBA" id="ARBA00022692"/>
    </source>
</evidence>
<sequence length="408" mass="45408">MTTFFQKNKLFVQFATINLLSKLGDRIFYVVMLTVASSLPKANLAIIIVSFSETFPILLSLFLGVIADKQKQKIGQLIGSSLFRVVMYLVIGLIFKYPSTLTLVIFVSLLNLFSDISGNYSTALFSPFTKVLVNQEDMEKAQGFISLGTQLVTVLSTFIGAFLLGIFSKSILAFSNAILFLFVALFYWTIQFPLKAQTRNVKTLEHDAMFTIVKENIKSILSDDTLLINLIQLSMLNGFFGGLTPLFALYLKDNSDLGFLSHPIKISLLSGMITLFMVLGNSLTASLFRKYSIFQITIWSDMMIFLVGVGFIANSIWIIFLSNAFLSFFIGIVAPRFSADIINRYSVERIGGIITSVNAFLAIVPPLTSLIFPILSTISLPFAYSCFIVYAIILIIVSLFLIKKNSSF</sequence>
<dbReference type="SUPFAM" id="SSF103473">
    <property type="entry name" value="MFS general substrate transporter"/>
    <property type="match status" value="1"/>
</dbReference>
<accession>A0A6L6G6F8</accession>
<gene>
    <name evidence="7" type="ORF">GKS16_01510</name>
</gene>
<evidence type="ECO:0000313" key="8">
    <source>
        <dbReference type="Proteomes" id="UP000483839"/>
    </source>
</evidence>
<keyword evidence="3 6" id="KW-0812">Transmembrane</keyword>
<evidence type="ECO:0000256" key="1">
    <source>
        <dbReference type="ARBA" id="ARBA00004651"/>
    </source>
</evidence>
<comment type="subcellular location">
    <subcellularLocation>
        <location evidence="1">Cell membrane</location>
        <topology evidence="1">Multi-pass membrane protein</topology>
    </subcellularLocation>
</comment>
<proteinExistence type="predicted"/>
<name>A0A6L6G6F8_STRUB</name>
<keyword evidence="4 6" id="KW-1133">Transmembrane helix</keyword>
<dbReference type="PANTHER" id="PTHR23513:SF6">
    <property type="entry name" value="MAJOR FACILITATOR SUPERFAMILY ASSOCIATED DOMAIN-CONTAINING PROTEIN"/>
    <property type="match status" value="1"/>
</dbReference>
<dbReference type="AlphaFoldDB" id="A0A6L6G6F8"/>
<evidence type="ECO:0000256" key="5">
    <source>
        <dbReference type="ARBA" id="ARBA00023136"/>
    </source>
</evidence>
<dbReference type="PANTHER" id="PTHR23513">
    <property type="entry name" value="INTEGRAL MEMBRANE EFFLUX PROTEIN-RELATED"/>
    <property type="match status" value="1"/>
</dbReference>
<feature type="transmembrane region" description="Helical" evidence="6">
    <location>
        <begin position="318"/>
        <end position="338"/>
    </location>
</feature>
<dbReference type="GO" id="GO:0005886">
    <property type="term" value="C:plasma membrane"/>
    <property type="evidence" value="ECO:0007669"/>
    <property type="project" value="UniProtKB-SubCell"/>
</dbReference>
<feature type="transmembrane region" description="Helical" evidence="6">
    <location>
        <begin position="144"/>
        <end position="165"/>
    </location>
</feature>
<dbReference type="GO" id="GO:0022857">
    <property type="term" value="F:transmembrane transporter activity"/>
    <property type="evidence" value="ECO:0007669"/>
    <property type="project" value="InterPro"/>
</dbReference>
<dbReference type="Proteomes" id="UP000483839">
    <property type="component" value="Unassembled WGS sequence"/>
</dbReference>
<keyword evidence="2" id="KW-1003">Cell membrane</keyword>
<feature type="transmembrane region" description="Helical" evidence="6">
    <location>
        <begin position="42"/>
        <end position="65"/>
    </location>
</feature>
<dbReference type="GeneID" id="93825508"/>
<feature type="transmembrane region" description="Helical" evidence="6">
    <location>
        <begin position="350"/>
        <end position="376"/>
    </location>
</feature>
<dbReference type="InterPro" id="IPR011701">
    <property type="entry name" value="MFS"/>
</dbReference>
<evidence type="ECO:0000313" key="7">
    <source>
        <dbReference type="EMBL" id="MTD00962.1"/>
    </source>
</evidence>
<feature type="transmembrane region" description="Helical" evidence="6">
    <location>
        <begin position="171"/>
        <end position="190"/>
    </location>
</feature>
<dbReference type="InterPro" id="IPR036259">
    <property type="entry name" value="MFS_trans_sf"/>
</dbReference>
<protein>
    <submittedName>
        <fullName evidence="7">MFS transporter</fullName>
    </submittedName>
</protein>
<comment type="caution">
    <text evidence="7">The sequence shown here is derived from an EMBL/GenBank/DDBJ whole genome shotgun (WGS) entry which is preliminary data.</text>
</comment>
<feature type="transmembrane region" description="Helical" evidence="6">
    <location>
        <begin position="382"/>
        <end position="402"/>
    </location>
</feature>
<dbReference type="EMBL" id="WLXI01000008">
    <property type="protein sequence ID" value="MTD00962.1"/>
    <property type="molecule type" value="Genomic_DNA"/>
</dbReference>
<keyword evidence="5 6" id="KW-0472">Membrane</keyword>
<reference evidence="7 8" key="1">
    <citation type="submission" date="2019-11" db="EMBL/GenBank/DDBJ databases">
        <title>Streptococcus uberis isolated from clinical mastitis cases on a southeastern Queensland dairy.</title>
        <authorList>
            <person name="Workentine M.L."/>
            <person name="Price R."/>
            <person name="Olchowy T."/>
        </authorList>
    </citation>
    <scope>NUCLEOTIDE SEQUENCE [LARGE SCALE GENOMIC DNA]</scope>
    <source>
        <strain evidence="7 8">OLC4459-A17</strain>
    </source>
</reference>
<dbReference type="Gene3D" id="1.20.1250.20">
    <property type="entry name" value="MFS general substrate transporter like domains"/>
    <property type="match status" value="1"/>
</dbReference>
<feature type="transmembrane region" description="Helical" evidence="6">
    <location>
        <begin position="226"/>
        <end position="251"/>
    </location>
</feature>
<organism evidence="7 8">
    <name type="scientific">Streptococcus uberis</name>
    <dbReference type="NCBI Taxonomy" id="1349"/>
    <lineage>
        <taxon>Bacteria</taxon>
        <taxon>Bacillati</taxon>
        <taxon>Bacillota</taxon>
        <taxon>Bacilli</taxon>
        <taxon>Lactobacillales</taxon>
        <taxon>Streptococcaceae</taxon>
        <taxon>Streptococcus</taxon>
    </lineage>
</organism>
<feature type="transmembrane region" description="Helical" evidence="6">
    <location>
        <begin position="257"/>
        <end position="279"/>
    </location>
</feature>